<accession>A0A7G1HYU8</accession>
<dbReference type="InterPro" id="IPR024401">
    <property type="entry name" value="WYL_prot"/>
</dbReference>
<dbReference type="EMBL" id="AP023322">
    <property type="protein sequence ID" value="BCI64875.1"/>
    <property type="molecule type" value="Genomic_DNA"/>
</dbReference>
<evidence type="ECO:0000313" key="2">
    <source>
        <dbReference type="Proteomes" id="UP000594042"/>
    </source>
</evidence>
<evidence type="ECO:0000313" key="1">
    <source>
        <dbReference type="EMBL" id="BCI64875.1"/>
    </source>
</evidence>
<sequence length="104" mass="12205">MKKNFRTSVFKRAYEMMKATGKTFSICLSKAWAIYRLSKRMKKETVRFTYEKADGTLRKAIGTLKDINNLIKGTGKENYKTFNYYDVEAKGFRSFKVENLISIF</sequence>
<keyword evidence="2" id="KW-1185">Reference proteome</keyword>
<dbReference type="Proteomes" id="UP000594042">
    <property type="component" value="Chromosome"/>
</dbReference>
<dbReference type="KEGG" id="copr:Cop2CBH44_32280"/>
<dbReference type="Pfam" id="PF10902">
    <property type="entry name" value="WYL_2"/>
    <property type="match status" value="1"/>
</dbReference>
<reference evidence="2" key="1">
    <citation type="submission" date="2020-07" db="EMBL/GenBank/DDBJ databases">
        <title>Complete genome sequencing of Coprobacter sp. strain 2CBH44.</title>
        <authorList>
            <person name="Sakamoto M."/>
            <person name="Murakami T."/>
            <person name="Mori H."/>
        </authorList>
    </citation>
    <scope>NUCLEOTIDE SEQUENCE [LARGE SCALE GENOMIC DNA]</scope>
    <source>
        <strain evidence="2">2CBH44</strain>
    </source>
</reference>
<protein>
    <recommendedName>
        <fullName evidence="3">DUF2693 domain-containing protein</fullName>
    </recommendedName>
</protein>
<name>A0A7G1HYU8_9BACT</name>
<dbReference type="AlphaFoldDB" id="A0A7G1HYU8"/>
<evidence type="ECO:0008006" key="3">
    <source>
        <dbReference type="Google" id="ProtNLM"/>
    </source>
</evidence>
<organism evidence="1 2">
    <name type="scientific">Coprobacter secundus subsp. similis</name>
    <dbReference type="NCBI Taxonomy" id="2751153"/>
    <lineage>
        <taxon>Bacteria</taxon>
        <taxon>Pseudomonadati</taxon>
        <taxon>Bacteroidota</taxon>
        <taxon>Bacteroidia</taxon>
        <taxon>Bacteroidales</taxon>
        <taxon>Barnesiellaceae</taxon>
        <taxon>Coprobacter</taxon>
    </lineage>
</organism>
<gene>
    <name evidence="1" type="ORF">Cop2CBH44_32280</name>
</gene>
<proteinExistence type="predicted"/>
<dbReference type="RefSeq" id="WP_200755223.1">
    <property type="nucleotide sequence ID" value="NZ_AP023322.1"/>
</dbReference>